<keyword evidence="3" id="KW-0732">Signal</keyword>
<dbReference type="InterPro" id="IPR017312">
    <property type="entry name" value="Subtilisin_Alteromonadales"/>
</dbReference>
<evidence type="ECO:0000256" key="3">
    <source>
        <dbReference type="ARBA" id="ARBA00022729"/>
    </source>
</evidence>
<evidence type="ECO:0000259" key="10">
    <source>
        <dbReference type="Pfam" id="PF02225"/>
    </source>
</evidence>
<evidence type="ECO:0000259" key="9">
    <source>
        <dbReference type="Pfam" id="PF00082"/>
    </source>
</evidence>
<dbReference type="InterPro" id="IPR015500">
    <property type="entry name" value="Peptidase_S8_subtilisin-rel"/>
</dbReference>
<dbReference type="PROSITE" id="PS00136">
    <property type="entry name" value="SUBTILASE_ASP"/>
    <property type="match status" value="1"/>
</dbReference>
<gene>
    <name evidence="11" type="ORF">CWI81_00250</name>
</gene>
<dbReference type="InterPro" id="IPR046450">
    <property type="entry name" value="PA_dom_sf"/>
</dbReference>
<dbReference type="CDD" id="cd04818">
    <property type="entry name" value="PA_subtilisin_1"/>
    <property type="match status" value="1"/>
</dbReference>
<feature type="domain" description="PA" evidence="10">
    <location>
        <begin position="473"/>
        <end position="558"/>
    </location>
</feature>
<feature type="active site" description="Charge relay system" evidence="6 7">
    <location>
        <position position="633"/>
    </location>
</feature>
<keyword evidence="5 7" id="KW-0720">Serine protease</keyword>
<dbReference type="InterPro" id="IPR034213">
    <property type="entry name" value="S8_Vpr-like"/>
</dbReference>
<dbReference type="PRINTS" id="PR00723">
    <property type="entry name" value="SUBTILISIN"/>
</dbReference>
<dbReference type="SUPFAM" id="SSF52743">
    <property type="entry name" value="Subtilisin-like"/>
    <property type="match status" value="1"/>
</dbReference>
<keyword evidence="12" id="KW-1185">Reference proteome</keyword>
<dbReference type="InterPro" id="IPR023827">
    <property type="entry name" value="Peptidase_S8_Asp-AS"/>
</dbReference>
<dbReference type="InterPro" id="IPR045051">
    <property type="entry name" value="SBT"/>
</dbReference>
<dbReference type="PANTHER" id="PTHR10795">
    <property type="entry name" value="PROPROTEIN CONVERTASE SUBTILISIN/KEXIN"/>
    <property type="match status" value="1"/>
</dbReference>
<keyword evidence="1" id="KW-0964">Secreted</keyword>
<dbReference type="PROSITE" id="PS51892">
    <property type="entry name" value="SUBTILASE"/>
    <property type="match status" value="1"/>
</dbReference>
<organism evidence="11 12">
    <name type="scientific">Idiomarina seosinensis</name>
    <dbReference type="NCBI Taxonomy" id="281739"/>
    <lineage>
        <taxon>Bacteria</taxon>
        <taxon>Pseudomonadati</taxon>
        <taxon>Pseudomonadota</taxon>
        <taxon>Gammaproteobacteria</taxon>
        <taxon>Alteromonadales</taxon>
        <taxon>Idiomarinaceae</taxon>
        <taxon>Idiomarina</taxon>
    </lineage>
</organism>
<dbReference type="Gene3D" id="2.60.40.10">
    <property type="entry name" value="Immunoglobulins"/>
    <property type="match status" value="1"/>
</dbReference>
<dbReference type="InterPro" id="IPR013783">
    <property type="entry name" value="Ig-like_fold"/>
</dbReference>
<sequence length="1374" mass="144583">MLFKCFFSWVNLEECDFYLLFAMDARVRRANNHKKEESRMSFDSRKLPRKSILATLVTSAIAFGAGAQDLNLSDIQLEVTKVQRSAPFDKQEYKKLLQKEYFVLELSDAPLATYKGEIAGYSATSPKISGTDKIDTQSSDAKSYAGYLKSKQETVVSELRNKVAGLKVRSQLDTVINAVIVEVPKQDNIKEVLASANGVKKVYENKTYYTNTDASLELINATEAWEALGGQSEAGKGINVAIIDTGINSRHPIFEPAGQERPESAPSDDYCAMIDPGFCNGKIAVARYYTPTSPVHPDEYISPEDFNGHGTHVAGTAAGGAVSATYQGVDVNLSGVAPGATLMVYKALFSTPEGTGSGSTVNLMQALEDAVDDGADVINNSWGGGAGGQPQNSAYTPIFDAAEEAGVLIATAAGNDGPGDRTIGCPGCIESGLTVANTQHGRTFAHLVDAAGVEDLISTVGAGDFEITEEISGPLMPVELIDDGDVEACDAFAEGSLEGHIAFVSRGGCLFTTKANNVQAAGAVAMIVYNNSFGRMVMSMPGATLPSVQVSQSDGKAILDAYDEGASATISGSASAVVDDTAVDMMSDSSSRGPNGDSSFLKPDIAAPGTSILSAYAASNDNVNAYGAISGTSMASPHVAGAAALMRQSYPELSAEQIKSMLMTSADTNVTDMEDGEVVPATPFDRGAGRLDVINAINTGLTLDTASFVDNGCVLGCEFTRVVTNLADADVEWQVSVEVDDANAMVSAPETLAIEANGTAELAMSVDTTYAERGWIFGTVTLTDPTGTFPDANIPVAIHAKASDSETNINTVVEGGEFTPGSTVDMLTVAKATGEQSPFSLITRVPEGTELVEGSAYSQELGETSRNGFSVSPTGSTISWAGQLNIPESSFEMVGSPTGGMSLADMGAQPVNCSLNGGCDENTLLYNFPLPYAGTVWPSFQVNTNGVVAFGNGPVTGTYLNQELPAPAAPSNIVAPFWSDWELLQENNADLYVAVFNNASGSPEWIAVEWNNATIYGDSSGDTYTFSVFININQELVVYNYTDIPSMPENVTIGLQDVTGVLGGSYYYNGSGSSVTSGDALQPMLNTNLGTAEVRYSVQLPEVATGDELALELGWDETTQVDIGSNFEATELRSKSHVSLINGDNKLDANRAFSVEAEGELSVEITAQPQHGTLEQVTEVVTDEDGNETEQPVPGVYVYTPEVEEVTEDSFSYVVSDEAGVTTSEKTVTVNVLEPNDPPEVTSPNGEANADGEIVVSAETNGTVTLSVAATDPDEDELTYNWMQVSGPEVEFEGQGTSEISFTAPAEAGDVVFEASVDDGRETVSQTFSVAVSEPAPAPAPEQDSGSSSSFGLLIGLLALPFAILRRRLAVARK</sequence>
<dbReference type="SUPFAM" id="SSF52025">
    <property type="entry name" value="PA domain"/>
    <property type="match status" value="1"/>
</dbReference>
<evidence type="ECO:0000313" key="12">
    <source>
        <dbReference type="Proteomes" id="UP000287908"/>
    </source>
</evidence>
<comment type="caution">
    <text evidence="11">The sequence shown here is derived from an EMBL/GenBank/DDBJ whole genome shotgun (WGS) entry which is preliminary data.</text>
</comment>
<dbReference type="EMBL" id="PIQF01000001">
    <property type="protein sequence ID" value="RUO76974.1"/>
    <property type="molecule type" value="Genomic_DNA"/>
</dbReference>
<evidence type="ECO:0000256" key="4">
    <source>
        <dbReference type="ARBA" id="ARBA00022801"/>
    </source>
</evidence>
<evidence type="ECO:0000256" key="2">
    <source>
        <dbReference type="ARBA" id="ARBA00022670"/>
    </source>
</evidence>
<accession>A0A432ZGE4</accession>
<dbReference type="InterPro" id="IPR023828">
    <property type="entry name" value="Peptidase_S8_Ser-AS"/>
</dbReference>
<comment type="similarity">
    <text evidence="7 8">Belongs to the peptidase S8 family.</text>
</comment>
<evidence type="ECO:0000256" key="1">
    <source>
        <dbReference type="ARBA" id="ARBA00022525"/>
    </source>
</evidence>
<dbReference type="Gene3D" id="3.50.30.30">
    <property type="match status" value="1"/>
</dbReference>
<dbReference type="Pfam" id="PF00082">
    <property type="entry name" value="Peptidase_S8"/>
    <property type="match status" value="1"/>
</dbReference>
<feature type="active site" description="Charge relay system" evidence="6 7">
    <location>
        <position position="309"/>
    </location>
</feature>
<evidence type="ECO:0000256" key="7">
    <source>
        <dbReference type="PROSITE-ProRule" id="PRU01240"/>
    </source>
</evidence>
<evidence type="ECO:0000256" key="8">
    <source>
        <dbReference type="RuleBase" id="RU003355"/>
    </source>
</evidence>
<keyword evidence="4 7" id="KW-0378">Hydrolase</keyword>
<dbReference type="PIRSF" id="PIRSF037898">
    <property type="entry name" value="Subtilisin_rel_Sputw3181_3341"/>
    <property type="match status" value="1"/>
</dbReference>
<dbReference type="PROSITE" id="PS00138">
    <property type="entry name" value="SUBTILASE_SER"/>
    <property type="match status" value="1"/>
</dbReference>
<dbReference type="InterPro" id="IPR036852">
    <property type="entry name" value="Peptidase_S8/S53_dom_sf"/>
</dbReference>
<dbReference type="InterPro" id="IPR022398">
    <property type="entry name" value="Peptidase_S8_His-AS"/>
</dbReference>
<dbReference type="CDD" id="cd07474">
    <property type="entry name" value="Peptidases_S8_subtilisin_Vpr-like"/>
    <property type="match status" value="1"/>
</dbReference>
<evidence type="ECO:0000256" key="5">
    <source>
        <dbReference type="ARBA" id="ARBA00022825"/>
    </source>
</evidence>
<feature type="domain" description="Peptidase S8/S53" evidence="9">
    <location>
        <begin position="235"/>
        <end position="671"/>
    </location>
</feature>
<reference evidence="11 12" key="1">
    <citation type="journal article" date="2011" name="Front. Microbiol.">
        <title>Genomic signatures of strain selection and enhancement in Bacillus atrophaeus var. globigii, a historical biowarfare simulant.</title>
        <authorList>
            <person name="Gibbons H.S."/>
            <person name="Broomall S.M."/>
            <person name="McNew L.A."/>
            <person name="Daligault H."/>
            <person name="Chapman C."/>
            <person name="Bruce D."/>
            <person name="Karavis M."/>
            <person name="Krepps M."/>
            <person name="McGregor P.A."/>
            <person name="Hong C."/>
            <person name="Park K.H."/>
            <person name="Akmal A."/>
            <person name="Feldman A."/>
            <person name="Lin J.S."/>
            <person name="Chang W.E."/>
            <person name="Higgs B.W."/>
            <person name="Demirev P."/>
            <person name="Lindquist J."/>
            <person name="Liem A."/>
            <person name="Fochler E."/>
            <person name="Read T.D."/>
            <person name="Tapia R."/>
            <person name="Johnson S."/>
            <person name="Bishop-Lilly K.A."/>
            <person name="Detter C."/>
            <person name="Han C."/>
            <person name="Sozhamannan S."/>
            <person name="Rosenzweig C.N."/>
            <person name="Skowronski E.W."/>
        </authorList>
    </citation>
    <scope>NUCLEOTIDE SEQUENCE [LARGE SCALE GENOMIC DNA]</scope>
    <source>
        <strain evidence="11 12">CL-SP19</strain>
    </source>
</reference>
<dbReference type="GO" id="GO:0004252">
    <property type="term" value="F:serine-type endopeptidase activity"/>
    <property type="evidence" value="ECO:0007669"/>
    <property type="project" value="UniProtKB-UniRule"/>
</dbReference>
<dbReference type="Pfam" id="PF02225">
    <property type="entry name" value="PA"/>
    <property type="match status" value="1"/>
</dbReference>
<dbReference type="Gene3D" id="2.60.40.2810">
    <property type="match status" value="1"/>
</dbReference>
<dbReference type="PROSITE" id="PS00137">
    <property type="entry name" value="SUBTILASE_HIS"/>
    <property type="match status" value="1"/>
</dbReference>
<dbReference type="InterPro" id="IPR000209">
    <property type="entry name" value="Peptidase_S8/S53_dom"/>
</dbReference>
<keyword evidence="2 7" id="KW-0645">Protease</keyword>
<feature type="active site" description="Charge relay system" evidence="6 7">
    <location>
        <position position="244"/>
    </location>
</feature>
<proteinExistence type="inferred from homology"/>
<dbReference type="Gene3D" id="3.40.50.200">
    <property type="entry name" value="Peptidase S8/S53 domain"/>
    <property type="match status" value="1"/>
</dbReference>
<protein>
    <submittedName>
        <fullName evidence="11">Peptidase S8</fullName>
    </submittedName>
</protein>
<evidence type="ECO:0000256" key="6">
    <source>
        <dbReference type="PIRSR" id="PIRSR615500-1"/>
    </source>
</evidence>
<dbReference type="Proteomes" id="UP000287908">
    <property type="component" value="Unassembled WGS sequence"/>
</dbReference>
<evidence type="ECO:0000313" key="11">
    <source>
        <dbReference type="EMBL" id="RUO76974.1"/>
    </source>
</evidence>
<dbReference type="GO" id="GO:0006508">
    <property type="term" value="P:proteolysis"/>
    <property type="evidence" value="ECO:0007669"/>
    <property type="project" value="UniProtKB-KW"/>
</dbReference>
<dbReference type="OrthoDB" id="614750at2"/>
<dbReference type="InterPro" id="IPR003137">
    <property type="entry name" value="PA_domain"/>
</dbReference>
<dbReference type="Pfam" id="PF22352">
    <property type="entry name" value="K319L-like_PKD"/>
    <property type="match status" value="1"/>
</dbReference>
<name>A0A432ZGE4_9GAMM</name>